<protein>
    <submittedName>
        <fullName evidence="2">Uncharacterized protein</fullName>
    </submittedName>
</protein>
<feature type="region of interest" description="Disordered" evidence="1">
    <location>
        <begin position="1"/>
        <end position="39"/>
    </location>
</feature>
<gene>
    <name evidence="2" type="ORF">PROFUN_00389</name>
</gene>
<dbReference type="InParanoid" id="A0A2P6NY85"/>
<name>A0A2P6NY85_9EUKA</name>
<evidence type="ECO:0000313" key="2">
    <source>
        <dbReference type="EMBL" id="PRP88921.1"/>
    </source>
</evidence>
<organism evidence="2 3">
    <name type="scientific">Planoprotostelium fungivorum</name>
    <dbReference type="NCBI Taxonomy" id="1890364"/>
    <lineage>
        <taxon>Eukaryota</taxon>
        <taxon>Amoebozoa</taxon>
        <taxon>Evosea</taxon>
        <taxon>Variosea</taxon>
        <taxon>Cavosteliida</taxon>
        <taxon>Cavosteliaceae</taxon>
        <taxon>Planoprotostelium</taxon>
    </lineage>
</organism>
<proteinExistence type="predicted"/>
<dbReference type="AlphaFoldDB" id="A0A2P6NY85"/>
<sequence>MRVTAFGAAVDRGSSHSKRSEEQHRTSTTLNTHETTTNN</sequence>
<dbReference type="Proteomes" id="UP000241769">
    <property type="component" value="Unassembled WGS sequence"/>
</dbReference>
<comment type="caution">
    <text evidence="2">The sequence shown here is derived from an EMBL/GenBank/DDBJ whole genome shotgun (WGS) entry which is preliminary data.</text>
</comment>
<accession>A0A2P6NY85</accession>
<feature type="compositionally biased region" description="Low complexity" evidence="1">
    <location>
        <begin position="26"/>
        <end position="39"/>
    </location>
</feature>
<keyword evidence="3" id="KW-1185">Reference proteome</keyword>
<evidence type="ECO:0000313" key="3">
    <source>
        <dbReference type="Proteomes" id="UP000241769"/>
    </source>
</evidence>
<reference evidence="2 3" key="1">
    <citation type="journal article" date="2018" name="Genome Biol. Evol.">
        <title>Multiple Roots of Fruiting Body Formation in Amoebozoa.</title>
        <authorList>
            <person name="Hillmann F."/>
            <person name="Forbes G."/>
            <person name="Novohradska S."/>
            <person name="Ferling I."/>
            <person name="Riege K."/>
            <person name="Groth M."/>
            <person name="Westermann M."/>
            <person name="Marz M."/>
            <person name="Spaller T."/>
            <person name="Winckler T."/>
            <person name="Schaap P."/>
            <person name="Glockner G."/>
        </authorList>
    </citation>
    <scope>NUCLEOTIDE SEQUENCE [LARGE SCALE GENOMIC DNA]</scope>
    <source>
        <strain evidence="2 3">Jena</strain>
    </source>
</reference>
<dbReference type="EMBL" id="MDYQ01000007">
    <property type="protein sequence ID" value="PRP88921.1"/>
    <property type="molecule type" value="Genomic_DNA"/>
</dbReference>
<evidence type="ECO:0000256" key="1">
    <source>
        <dbReference type="SAM" id="MobiDB-lite"/>
    </source>
</evidence>